<keyword evidence="3" id="KW-1185">Reference proteome</keyword>
<dbReference type="STRING" id="5601.A0A0D2F2H8"/>
<proteinExistence type="inferred from homology"/>
<dbReference type="PROSITE" id="PS51257">
    <property type="entry name" value="PROKAR_LIPOPROTEIN"/>
    <property type="match status" value="1"/>
</dbReference>
<dbReference type="Proteomes" id="UP000054266">
    <property type="component" value="Unassembled WGS sequence"/>
</dbReference>
<dbReference type="EMBL" id="KN846963">
    <property type="protein sequence ID" value="KIW62143.1"/>
    <property type="molecule type" value="Genomic_DNA"/>
</dbReference>
<dbReference type="InterPro" id="IPR019405">
    <property type="entry name" value="Lactonase_7-beta_prop"/>
</dbReference>
<protein>
    <submittedName>
        <fullName evidence="2">Uncharacterized protein</fullName>
    </submittedName>
</protein>
<sequence>MKLSYSAVLALGTTTSANHLFVSSCGGNITTLSLTESNGTMSLESTFFNADCRPNPLCLTLNVGRGMLFCLDEGLTAPNGSLGSFTINRDGSLNHVKNETTISGPVTGVIYGNPAGRRAIGLAPYSGSSVSSYDLDGNGQFHLSQSFTYSLTLPGPDADGQDAPHPHEANLDPAGQYMLVPDLGADLVSAYGIDFNSLNLTELAPLKAPGGCGPRHAAFYNPTNVAG</sequence>
<evidence type="ECO:0000313" key="3">
    <source>
        <dbReference type="Proteomes" id="UP000054266"/>
    </source>
</evidence>
<dbReference type="GO" id="GO:0017057">
    <property type="term" value="F:6-phosphogluconolactonase activity"/>
    <property type="evidence" value="ECO:0007669"/>
    <property type="project" value="TreeGrafter"/>
</dbReference>
<dbReference type="PANTHER" id="PTHR30344">
    <property type="entry name" value="6-PHOSPHOGLUCONOLACTONASE-RELATED"/>
    <property type="match status" value="1"/>
</dbReference>
<dbReference type="HOGENOM" id="CLU_1175910_0_0_1"/>
<dbReference type="SUPFAM" id="SSF50974">
    <property type="entry name" value="Nitrous oxide reductase, N-terminal domain"/>
    <property type="match status" value="1"/>
</dbReference>
<dbReference type="InterPro" id="IPR015943">
    <property type="entry name" value="WD40/YVTN_repeat-like_dom_sf"/>
</dbReference>
<evidence type="ECO:0000313" key="2">
    <source>
        <dbReference type="EMBL" id="KIW62143.1"/>
    </source>
</evidence>
<organism evidence="2 3">
    <name type="scientific">Phialophora macrospora</name>
    <dbReference type="NCBI Taxonomy" id="1851006"/>
    <lineage>
        <taxon>Eukaryota</taxon>
        <taxon>Fungi</taxon>
        <taxon>Dikarya</taxon>
        <taxon>Ascomycota</taxon>
        <taxon>Pezizomycotina</taxon>
        <taxon>Eurotiomycetes</taxon>
        <taxon>Chaetothyriomycetidae</taxon>
        <taxon>Chaetothyriales</taxon>
        <taxon>Herpotrichiellaceae</taxon>
        <taxon>Phialophora</taxon>
    </lineage>
</organism>
<dbReference type="InterPro" id="IPR011045">
    <property type="entry name" value="N2O_reductase_N"/>
</dbReference>
<reference evidence="2 3" key="1">
    <citation type="submission" date="2015-01" db="EMBL/GenBank/DDBJ databases">
        <title>The Genome Sequence of Capronia semiimmersa CBS27337.</title>
        <authorList>
            <consortium name="The Broad Institute Genomics Platform"/>
            <person name="Cuomo C."/>
            <person name="de Hoog S."/>
            <person name="Gorbushina A."/>
            <person name="Stielow B."/>
            <person name="Teixiera M."/>
            <person name="Abouelleil A."/>
            <person name="Chapman S.B."/>
            <person name="Priest M."/>
            <person name="Young S.K."/>
            <person name="Wortman J."/>
            <person name="Nusbaum C."/>
            <person name="Birren B."/>
        </authorList>
    </citation>
    <scope>NUCLEOTIDE SEQUENCE [LARGE SCALE GENOMIC DNA]</scope>
    <source>
        <strain evidence="2 3">CBS 27337</strain>
    </source>
</reference>
<dbReference type="Gene3D" id="2.130.10.10">
    <property type="entry name" value="YVTN repeat-like/Quinoprotein amine dehydrogenase"/>
    <property type="match status" value="1"/>
</dbReference>
<evidence type="ECO:0000256" key="1">
    <source>
        <dbReference type="ARBA" id="ARBA00005564"/>
    </source>
</evidence>
<dbReference type="InterPro" id="IPR050282">
    <property type="entry name" value="Cycloisomerase_2"/>
</dbReference>
<gene>
    <name evidence="2" type="ORF">PV04_10344</name>
</gene>
<dbReference type="Pfam" id="PF10282">
    <property type="entry name" value="Lactonase"/>
    <property type="match status" value="1"/>
</dbReference>
<name>A0A0D2F2H8_9EURO</name>
<dbReference type="AlphaFoldDB" id="A0A0D2F2H8"/>
<dbReference type="PANTHER" id="PTHR30344:SF1">
    <property type="entry name" value="6-PHOSPHOGLUCONOLACTONASE"/>
    <property type="match status" value="1"/>
</dbReference>
<accession>A0A0D2F2H8</accession>
<comment type="similarity">
    <text evidence="1">Belongs to the cycloisomerase 2 family.</text>
</comment>